<dbReference type="PRINTS" id="PR01217">
    <property type="entry name" value="PRICHEXTENSN"/>
</dbReference>
<feature type="compositionally biased region" description="Low complexity" evidence="1">
    <location>
        <begin position="286"/>
        <end position="311"/>
    </location>
</feature>
<keyword evidence="3" id="KW-1185">Reference proteome</keyword>
<feature type="compositionally biased region" description="Polar residues" evidence="1">
    <location>
        <begin position="322"/>
        <end position="332"/>
    </location>
</feature>
<dbReference type="Proteomes" id="UP001218188">
    <property type="component" value="Unassembled WGS sequence"/>
</dbReference>
<comment type="caution">
    <text evidence="2">The sequence shown here is derived from an EMBL/GenBank/DDBJ whole genome shotgun (WGS) entry which is preliminary data.</text>
</comment>
<dbReference type="EMBL" id="JARJCM010000002">
    <property type="protein sequence ID" value="KAJ7046566.1"/>
    <property type="molecule type" value="Genomic_DNA"/>
</dbReference>
<feature type="compositionally biased region" description="Polar residues" evidence="1">
    <location>
        <begin position="136"/>
        <end position="155"/>
    </location>
</feature>
<sequence length="498" mass="53025">MQSINSPDVAIFWDYGYEIVSGIRNVAHRFGPVKYFKAYMEVPEADTFRSLSLRSELQCSGVSLTDCPHNGRKNVADQMIMGDRDFAYAVSVLRLRRYDVVVISLPLPGAHISLRSQASVYLDWNVDVMGYPNSSSHFEGSPAATRSPTNSFQSTHARRPSYHLPTPDSPYSTSKAPVPDVKHVPPAAVPAESSTPASAKTTPPTLEPSTEHIPAQSMPQAEPEVICVPAPAYYAPAVPVRGPSVPVATPILAPKSTPTPVHVQLQSFTNNVPATPVPSQSVGANSVAPTPAPQSSQSSAAAAMSPAPTQSVGPTPAPRPSQPSAGQTWLNDVSSSPALFSEDLVAAHIQRCMDMAAEVQSTAPPPTPQAGPSSLANHMPPPSTIPPRDVHAVPEVRFVLRESIPTPIPPTVTPPAPKVVPAIFKSLVASLEKQRAKGVPRPLRSVVSLEIMKDKQLYQRAGVQKFSQFAALAEQAGIIKLGGAQAAAWISLHPDWCK</sequence>
<evidence type="ECO:0008006" key="4">
    <source>
        <dbReference type="Google" id="ProtNLM"/>
    </source>
</evidence>
<evidence type="ECO:0000313" key="3">
    <source>
        <dbReference type="Proteomes" id="UP001218188"/>
    </source>
</evidence>
<feature type="region of interest" description="Disordered" evidence="1">
    <location>
        <begin position="272"/>
        <end position="332"/>
    </location>
</feature>
<protein>
    <recommendedName>
        <fullName evidence="4">NYN domain-containing protein</fullName>
    </recommendedName>
</protein>
<organism evidence="2 3">
    <name type="scientific">Mycena alexandri</name>
    <dbReference type="NCBI Taxonomy" id="1745969"/>
    <lineage>
        <taxon>Eukaryota</taxon>
        <taxon>Fungi</taxon>
        <taxon>Dikarya</taxon>
        <taxon>Basidiomycota</taxon>
        <taxon>Agaricomycotina</taxon>
        <taxon>Agaricomycetes</taxon>
        <taxon>Agaricomycetidae</taxon>
        <taxon>Agaricales</taxon>
        <taxon>Marasmiineae</taxon>
        <taxon>Mycenaceae</taxon>
        <taxon>Mycena</taxon>
    </lineage>
</organism>
<evidence type="ECO:0000313" key="2">
    <source>
        <dbReference type="EMBL" id="KAJ7046566.1"/>
    </source>
</evidence>
<feature type="compositionally biased region" description="Low complexity" evidence="1">
    <location>
        <begin position="190"/>
        <end position="204"/>
    </location>
</feature>
<gene>
    <name evidence="2" type="ORF">C8F04DRAFT_1172478</name>
</gene>
<evidence type="ECO:0000256" key="1">
    <source>
        <dbReference type="SAM" id="MobiDB-lite"/>
    </source>
</evidence>
<name>A0AAD6XFW7_9AGAR</name>
<feature type="region of interest" description="Disordered" evidence="1">
    <location>
        <begin position="359"/>
        <end position="389"/>
    </location>
</feature>
<accession>A0AAD6XFW7</accession>
<dbReference type="AlphaFoldDB" id="A0AAD6XFW7"/>
<reference evidence="2" key="1">
    <citation type="submission" date="2023-03" db="EMBL/GenBank/DDBJ databases">
        <title>Massive genome expansion in bonnet fungi (Mycena s.s.) driven by repeated elements and novel gene families across ecological guilds.</title>
        <authorList>
            <consortium name="Lawrence Berkeley National Laboratory"/>
            <person name="Harder C.B."/>
            <person name="Miyauchi S."/>
            <person name="Viragh M."/>
            <person name="Kuo A."/>
            <person name="Thoen E."/>
            <person name="Andreopoulos B."/>
            <person name="Lu D."/>
            <person name="Skrede I."/>
            <person name="Drula E."/>
            <person name="Henrissat B."/>
            <person name="Morin E."/>
            <person name="Kohler A."/>
            <person name="Barry K."/>
            <person name="LaButti K."/>
            <person name="Morin E."/>
            <person name="Salamov A."/>
            <person name="Lipzen A."/>
            <person name="Mereny Z."/>
            <person name="Hegedus B."/>
            <person name="Baldrian P."/>
            <person name="Stursova M."/>
            <person name="Weitz H."/>
            <person name="Taylor A."/>
            <person name="Grigoriev I.V."/>
            <person name="Nagy L.G."/>
            <person name="Martin F."/>
            <person name="Kauserud H."/>
        </authorList>
    </citation>
    <scope>NUCLEOTIDE SEQUENCE</scope>
    <source>
        <strain evidence="2">CBHHK200</strain>
    </source>
</reference>
<dbReference type="CDD" id="cd10910">
    <property type="entry name" value="PIN_limkain_b1_N_like"/>
    <property type="match status" value="1"/>
</dbReference>
<feature type="compositionally biased region" description="Polar residues" evidence="1">
    <location>
        <begin position="272"/>
        <end position="284"/>
    </location>
</feature>
<feature type="region of interest" description="Disordered" evidence="1">
    <location>
        <begin position="136"/>
        <end position="220"/>
    </location>
</feature>
<proteinExistence type="predicted"/>